<dbReference type="InterPro" id="IPR029063">
    <property type="entry name" value="SAM-dependent_MTases_sf"/>
</dbReference>
<dbReference type="Pfam" id="PF01555">
    <property type="entry name" value="N6_N4_Mtase"/>
    <property type="match status" value="1"/>
</dbReference>
<dbReference type="EMBL" id="CCXY01000038">
    <property type="protein sequence ID" value="CEG11231.1"/>
    <property type="molecule type" value="Genomic_DNA"/>
</dbReference>
<dbReference type="PANTHER" id="PTHR13370">
    <property type="entry name" value="RNA METHYLASE-RELATED"/>
    <property type="match status" value="1"/>
</dbReference>
<sequence>MNYKKTIELIDRVQFIYELALAKLELESLSAKFEITNSMRKFELVSGDEELLRKRVAYFKKIEGQITDYEKLVQFNQTTSMNQYLTHWMYPYKGKFHPQMIRALLNLIRVNEGDLVLDPFMGSGTTILESEILGINSVGIDVSPVCILVSKVKTESVAVLNKIKEIKDEILKQNETNLTNFENPENKGIRASVEGIKDEKVRNFFLVAELISHSDESRRGRDFHKSFSNNVEKMLKSVEDFDKAIKEIVLKPGKVRIEKGDSRDIKLKDNSIDGIITSPPYSIALDYVKNDAHALEALGFDTKVIKEEFIGVRGTNSNRIVLYNQDLMKSIDEMFRVLKSGKFCVIIIGDASYLGERIKTVDFTLQYAEKSGFKLIKNIDKIIYGLYNVMQKENILIFQK</sequence>
<keyword evidence="5" id="KW-0949">S-adenosyl-L-methionine</keyword>
<dbReference type="GO" id="GO:0009307">
    <property type="term" value="P:DNA restriction-modification system"/>
    <property type="evidence" value="ECO:0007669"/>
    <property type="project" value="UniProtKB-KW"/>
</dbReference>
<evidence type="ECO:0000256" key="1">
    <source>
        <dbReference type="ARBA" id="ARBA00010203"/>
    </source>
</evidence>
<evidence type="ECO:0000256" key="3">
    <source>
        <dbReference type="ARBA" id="ARBA00022603"/>
    </source>
</evidence>
<comment type="catalytic activity">
    <reaction evidence="8">
        <text>a 2'-deoxycytidine in DNA + S-adenosyl-L-methionine = an N(4)-methyl-2'-deoxycytidine in DNA + S-adenosyl-L-homocysteine + H(+)</text>
        <dbReference type="Rhea" id="RHEA:16857"/>
        <dbReference type="Rhea" id="RHEA-COMP:11369"/>
        <dbReference type="Rhea" id="RHEA-COMP:13674"/>
        <dbReference type="ChEBI" id="CHEBI:15378"/>
        <dbReference type="ChEBI" id="CHEBI:57856"/>
        <dbReference type="ChEBI" id="CHEBI:59789"/>
        <dbReference type="ChEBI" id="CHEBI:85452"/>
        <dbReference type="ChEBI" id="CHEBI:137933"/>
        <dbReference type="EC" id="2.1.1.113"/>
    </reaction>
</comment>
<protein>
    <recommendedName>
        <fullName evidence="2">site-specific DNA-methyltransferase (cytosine-N(4)-specific)</fullName>
        <ecNumber evidence="2">2.1.1.113</ecNumber>
    </recommendedName>
</protein>
<keyword evidence="7" id="KW-0238">DNA-binding</keyword>
<dbReference type="Gene3D" id="3.40.50.150">
    <property type="entry name" value="Vaccinia Virus protein VP39"/>
    <property type="match status" value="2"/>
</dbReference>
<dbReference type="EC" id="2.1.1.113" evidence="2"/>
<evidence type="ECO:0000256" key="7">
    <source>
        <dbReference type="ARBA" id="ARBA00023125"/>
    </source>
</evidence>
<evidence type="ECO:0000256" key="8">
    <source>
        <dbReference type="ARBA" id="ARBA00049120"/>
    </source>
</evidence>
<keyword evidence="6" id="KW-0680">Restriction system</keyword>
<evidence type="ECO:0000256" key="2">
    <source>
        <dbReference type="ARBA" id="ARBA00012185"/>
    </source>
</evidence>
<dbReference type="GO" id="GO:0008170">
    <property type="term" value="F:N-methyltransferase activity"/>
    <property type="evidence" value="ECO:0007669"/>
    <property type="project" value="InterPro"/>
</dbReference>
<dbReference type="GO" id="GO:0005737">
    <property type="term" value="C:cytoplasm"/>
    <property type="evidence" value="ECO:0007669"/>
    <property type="project" value="TreeGrafter"/>
</dbReference>
<dbReference type="PANTHER" id="PTHR13370:SF3">
    <property type="entry name" value="TRNA (GUANINE(10)-N2)-METHYLTRANSFERASE HOMOLOG"/>
    <property type="match status" value="1"/>
</dbReference>
<evidence type="ECO:0000259" key="9">
    <source>
        <dbReference type="Pfam" id="PF01555"/>
    </source>
</evidence>
<dbReference type="PROSITE" id="PS00093">
    <property type="entry name" value="N4_MTASE"/>
    <property type="match status" value="1"/>
</dbReference>
<evidence type="ECO:0000256" key="6">
    <source>
        <dbReference type="ARBA" id="ARBA00022747"/>
    </source>
</evidence>
<keyword evidence="3" id="KW-0489">Methyltransferase</keyword>
<evidence type="ECO:0000256" key="5">
    <source>
        <dbReference type="ARBA" id="ARBA00022691"/>
    </source>
</evidence>
<reference evidence="10" key="1">
    <citation type="submission" date="2014-09" db="EMBL/GenBank/DDBJ databases">
        <authorList>
            <person name="Probst J Alexander"/>
        </authorList>
    </citation>
    <scope>NUCLEOTIDE SEQUENCE</scope>
</reference>
<comment type="similarity">
    <text evidence="1">Belongs to the N(4)/N(6)-methyltransferase family. N(4) subfamily.</text>
</comment>
<evidence type="ECO:0000256" key="4">
    <source>
        <dbReference type="ARBA" id="ARBA00022679"/>
    </source>
</evidence>
<dbReference type="InterPro" id="IPR002941">
    <property type="entry name" value="DNA_methylase_N4/N6"/>
</dbReference>
<dbReference type="GO" id="GO:0015667">
    <property type="term" value="F:site-specific DNA-methyltransferase (cytosine-N4-specific) activity"/>
    <property type="evidence" value="ECO:0007669"/>
    <property type="project" value="UniProtKB-EC"/>
</dbReference>
<accession>A0A098E6Y6</accession>
<name>A0A098E6Y6_9ZZZZ</name>
<evidence type="ECO:0000313" key="10">
    <source>
        <dbReference type="EMBL" id="CEG11231.1"/>
    </source>
</evidence>
<dbReference type="InterPro" id="IPR017985">
    <property type="entry name" value="MeTrfase_CN4_CS"/>
</dbReference>
<dbReference type="SUPFAM" id="SSF53335">
    <property type="entry name" value="S-adenosyl-L-methionine-dependent methyltransferases"/>
    <property type="match status" value="1"/>
</dbReference>
<proteinExistence type="inferred from homology"/>
<gene>
    <name evidence="10" type="ORF">MSIBF_A1320015</name>
</gene>
<feature type="domain" description="DNA methylase N-4/N-6" evidence="9">
    <location>
        <begin position="90"/>
        <end position="144"/>
    </location>
</feature>
<dbReference type="GO" id="GO:0003677">
    <property type="term" value="F:DNA binding"/>
    <property type="evidence" value="ECO:0007669"/>
    <property type="project" value="UniProtKB-KW"/>
</dbReference>
<dbReference type="AlphaFoldDB" id="A0A098E6Y6"/>
<organism evidence="10">
    <name type="scientific">groundwater metagenome</name>
    <dbReference type="NCBI Taxonomy" id="717931"/>
    <lineage>
        <taxon>unclassified sequences</taxon>
        <taxon>metagenomes</taxon>
        <taxon>ecological metagenomes</taxon>
    </lineage>
</organism>
<dbReference type="GO" id="GO:0032259">
    <property type="term" value="P:methylation"/>
    <property type="evidence" value="ECO:0007669"/>
    <property type="project" value="UniProtKB-KW"/>
</dbReference>
<keyword evidence="4" id="KW-0808">Transferase</keyword>